<keyword evidence="8" id="KW-0539">Nucleus</keyword>
<keyword evidence="14" id="KW-1185">Reference proteome</keyword>
<evidence type="ECO:0000256" key="10">
    <source>
        <dbReference type="ARBA" id="ARBA00082956"/>
    </source>
</evidence>
<dbReference type="EMBL" id="SDRB02000802">
    <property type="protein sequence ID" value="THG22604.1"/>
    <property type="molecule type" value="Genomic_DNA"/>
</dbReference>
<dbReference type="PANTHER" id="PTHR23198">
    <property type="entry name" value="NUCLEOPORIN"/>
    <property type="match status" value="1"/>
</dbReference>
<dbReference type="PANTHER" id="PTHR23198:SF19">
    <property type="entry name" value="NUCLEAR PORE COMPLEX PROTEIN NUP98A-LIKE ISOFORM X1"/>
    <property type="match status" value="1"/>
</dbReference>
<evidence type="ECO:0000259" key="12">
    <source>
        <dbReference type="PROSITE" id="PS51434"/>
    </source>
</evidence>
<evidence type="ECO:0000256" key="3">
    <source>
        <dbReference type="ARBA" id="ARBA00022448"/>
    </source>
</evidence>
<dbReference type="GO" id="GO:0048573">
    <property type="term" value="P:photoperiodism, flowering"/>
    <property type="evidence" value="ECO:0007669"/>
    <property type="project" value="UniProtKB-ARBA"/>
</dbReference>
<dbReference type="GO" id="GO:0003723">
    <property type="term" value="F:RNA binding"/>
    <property type="evidence" value="ECO:0007669"/>
    <property type="project" value="TreeGrafter"/>
</dbReference>
<dbReference type="GO" id="GO:0017056">
    <property type="term" value="F:structural constituent of nuclear pore"/>
    <property type="evidence" value="ECO:0007669"/>
    <property type="project" value="InterPro"/>
</dbReference>
<evidence type="ECO:0000256" key="8">
    <source>
        <dbReference type="ARBA" id="ARBA00023242"/>
    </source>
</evidence>
<sequence length="1009" mass="105386">MLASKQHILKSLSGFLVICSTLSLNRFDSFFFPGSLKMFGSTTRPSGFGGTSTGVFGANSSPLGSMSAFGATSSPAFGSSTAALGALLAPAFGSSLSSFGGSSLFGQKPAFGGFASRPNQSDSSGSVFQQTQTTFGSNPFGSSTPFDASTQNAFGAGSPPAFGAASTSTFAVASTPTFGSSSTSIFGSTGTAFAVSSAPAFGFGTRAAFGASNTSGTLNTSILGASNTSAFGASSSPAFGTSSTTGFGFGTTPTYGQSTSASGSSSIFEATPSLFGTQSSYFGAQTTMPTFGTTSFGPSAFGGQRGGSRVAAYTATAEVDGGSRTQPAVKLQSLLAMTVYKDKSHEELRLEDYQLGDKGGPCHVRQSAGGFGVGGSTTQSNAFGPSPTLTQSSPNPFSSSVSSNPLAPQTSTPNPFVPQTSTPNPFPTQTPSPNPFPTQTSTPNPFALQTSTPNPFPTQTPSPIPFATQTSSPIPFPPQTFSNLLTPQTSSNLSAPQTSSPNPYASQTSSNPFSPQTISNALALQTPYNSFAPKTPAPSSSGSVASSALGFNSLLFRTSSFANTFKTTSSPPCSILTASGPASGLNSCPSLFSSSSSPVLGPSPSIFSSTSALGTASGIGSGLSSANTQSSPAFWSSTQSTVVGQPAPVVSPFGALPAMPQLSIAHPGSTPSIRYGISSMPLSVLLKVNFVHDILSSKQVFDKPAAPVRLSSLLTSRHLSQRRIRLPARKYDPKSDGPKVPFFSNDGEMPTAPKAGTLFVPRENPRALVINPAEQWPQRPNNEKMSPLLRASYVHIYNNGSVSENSADKEGTSSIKSNHKPNDPCNITFTEKEALHIITSTGCKAGEAAILQEQETDVEALMPRLQHSEYYTEPQIHELAVKERAEPGFCCRVRNFVVGRHGYGNIKFLGDTDVRQLDLDSHIHFDNCELTVYMDESKKPPVGQGLNKPAEVTLLNIKCIDKKTGKQYINGPKVDKYREMLMKKAIEQGAEFVSYDPVKWEWKFRVQHF</sequence>
<reference evidence="13 14" key="1">
    <citation type="journal article" date="2018" name="Proc. Natl. Acad. Sci. U.S.A.">
        <title>Draft genome sequence of Camellia sinensis var. sinensis provides insights into the evolution of the tea genome and tea quality.</title>
        <authorList>
            <person name="Wei C."/>
            <person name="Yang H."/>
            <person name="Wang S."/>
            <person name="Zhao J."/>
            <person name="Liu C."/>
            <person name="Gao L."/>
            <person name="Xia E."/>
            <person name="Lu Y."/>
            <person name="Tai Y."/>
            <person name="She G."/>
            <person name="Sun J."/>
            <person name="Cao H."/>
            <person name="Tong W."/>
            <person name="Gao Q."/>
            <person name="Li Y."/>
            <person name="Deng W."/>
            <person name="Jiang X."/>
            <person name="Wang W."/>
            <person name="Chen Q."/>
            <person name="Zhang S."/>
            <person name="Li H."/>
            <person name="Wu J."/>
            <person name="Wang P."/>
            <person name="Li P."/>
            <person name="Shi C."/>
            <person name="Zheng F."/>
            <person name="Jian J."/>
            <person name="Huang B."/>
            <person name="Shan D."/>
            <person name="Shi M."/>
            <person name="Fang C."/>
            <person name="Yue Y."/>
            <person name="Li F."/>
            <person name="Li D."/>
            <person name="Wei S."/>
            <person name="Han B."/>
            <person name="Jiang C."/>
            <person name="Yin Y."/>
            <person name="Xia T."/>
            <person name="Zhang Z."/>
            <person name="Bennetzen J.L."/>
            <person name="Zhao S."/>
            <person name="Wan X."/>
        </authorList>
    </citation>
    <scope>NUCLEOTIDE SEQUENCE [LARGE SCALE GENOMIC DNA]</scope>
    <source>
        <strain evidence="14">cv. Shuchazao</strain>
        <tissue evidence="13">Leaf</tissue>
    </source>
</reference>
<evidence type="ECO:0000256" key="4">
    <source>
        <dbReference type="ARBA" id="ARBA00022816"/>
    </source>
</evidence>
<feature type="compositionally biased region" description="Polar residues" evidence="11">
    <location>
        <begin position="406"/>
        <end position="423"/>
    </location>
</feature>
<dbReference type="FunFam" id="1.10.10.2360:FF:000001">
    <property type="entry name" value="Nuclear pore complex protein Nup98-Nup96"/>
    <property type="match status" value="1"/>
</dbReference>
<feature type="compositionally biased region" description="Low complexity" evidence="11">
    <location>
        <begin position="392"/>
        <end position="405"/>
    </location>
</feature>
<dbReference type="GO" id="GO:0006405">
    <property type="term" value="P:RNA export from nucleus"/>
    <property type="evidence" value="ECO:0007669"/>
    <property type="project" value="TreeGrafter"/>
</dbReference>
<keyword evidence="5" id="KW-0653">Protein transport</keyword>
<feature type="compositionally biased region" description="Pro residues" evidence="11">
    <location>
        <begin position="424"/>
        <end position="436"/>
    </location>
</feature>
<dbReference type="Gene3D" id="3.30.1610.10">
    <property type="entry name" value="Peptidase S59, nucleoporin"/>
    <property type="match status" value="1"/>
</dbReference>
<dbReference type="GO" id="GO:0000973">
    <property type="term" value="P:post-transcriptional tethering of RNA polymerase II gene DNA at nuclear periphery"/>
    <property type="evidence" value="ECO:0007669"/>
    <property type="project" value="TreeGrafter"/>
</dbReference>
<comment type="caution">
    <text evidence="13">The sequence shown here is derived from an EMBL/GenBank/DDBJ whole genome shotgun (WGS) entry which is preliminary data.</text>
</comment>
<evidence type="ECO:0000313" key="13">
    <source>
        <dbReference type="EMBL" id="THG22604.1"/>
    </source>
</evidence>
<keyword evidence="7" id="KW-0906">Nuclear pore complex</keyword>
<dbReference type="Proteomes" id="UP000306102">
    <property type="component" value="Unassembled WGS sequence"/>
</dbReference>
<evidence type="ECO:0000256" key="1">
    <source>
        <dbReference type="ARBA" id="ARBA00004567"/>
    </source>
</evidence>
<feature type="region of interest" description="Disordered" evidence="11">
    <location>
        <begin position="366"/>
        <end position="516"/>
    </location>
</feature>
<dbReference type="FunFam" id="3.30.1610.10:FF:000002">
    <property type="entry name" value="nuclear pore complex protein NUP98A"/>
    <property type="match status" value="1"/>
</dbReference>
<feature type="domain" description="Peptidase S59" evidence="12">
    <location>
        <begin position="867"/>
        <end position="1009"/>
    </location>
</feature>
<dbReference type="GO" id="GO:0008139">
    <property type="term" value="F:nuclear localization sequence binding"/>
    <property type="evidence" value="ECO:0007669"/>
    <property type="project" value="TreeGrafter"/>
</dbReference>
<comment type="subcellular location">
    <subcellularLocation>
        <location evidence="1">Nucleus</location>
        <location evidence="1">Nuclear pore complex</location>
    </subcellularLocation>
</comment>
<dbReference type="SUPFAM" id="SSF82215">
    <property type="entry name" value="C-terminal autoproteolytic domain of nucleoporin nup98"/>
    <property type="match status" value="1"/>
</dbReference>
<proteinExistence type="inferred from homology"/>
<dbReference type="GO" id="GO:0051028">
    <property type="term" value="P:mRNA transport"/>
    <property type="evidence" value="ECO:0007669"/>
    <property type="project" value="UniProtKB-KW"/>
</dbReference>
<comment type="similarity">
    <text evidence="2">Belongs to the nucleoporin GLFG family.</text>
</comment>
<dbReference type="InterPro" id="IPR007230">
    <property type="entry name" value="Nup98_auto-Pept-S59_dom"/>
</dbReference>
<evidence type="ECO:0000256" key="2">
    <source>
        <dbReference type="ARBA" id="ARBA00008926"/>
    </source>
</evidence>
<gene>
    <name evidence="13" type="ORF">TEA_023460</name>
</gene>
<organism evidence="13 14">
    <name type="scientific">Camellia sinensis var. sinensis</name>
    <name type="common">China tea</name>
    <dbReference type="NCBI Taxonomy" id="542762"/>
    <lineage>
        <taxon>Eukaryota</taxon>
        <taxon>Viridiplantae</taxon>
        <taxon>Streptophyta</taxon>
        <taxon>Embryophyta</taxon>
        <taxon>Tracheophyta</taxon>
        <taxon>Spermatophyta</taxon>
        <taxon>Magnoliopsida</taxon>
        <taxon>eudicotyledons</taxon>
        <taxon>Gunneridae</taxon>
        <taxon>Pentapetalae</taxon>
        <taxon>asterids</taxon>
        <taxon>Ericales</taxon>
        <taxon>Theaceae</taxon>
        <taxon>Camellia</taxon>
    </lineage>
</organism>
<feature type="compositionally biased region" description="Polar residues" evidence="11">
    <location>
        <begin position="376"/>
        <end position="391"/>
    </location>
</feature>
<dbReference type="GO" id="GO:0034398">
    <property type="term" value="P:telomere tethering at nuclear periphery"/>
    <property type="evidence" value="ECO:0007669"/>
    <property type="project" value="TreeGrafter"/>
</dbReference>
<dbReference type="AlphaFoldDB" id="A0A4S4F0U3"/>
<dbReference type="GO" id="GO:0044614">
    <property type="term" value="C:nuclear pore cytoplasmic filaments"/>
    <property type="evidence" value="ECO:0007669"/>
    <property type="project" value="TreeGrafter"/>
</dbReference>
<name>A0A4S4F0U3_CAMSN</name>
<dbReference type="Gene3D" id="1.10.10.2360">
    <property type="match status" value="1"/>
</dbReference>
<accession>A0A4S4F0U3</accession>
<dbReference type="GO" id="GO:0006606">
    <property type="term" value="P:protein import into nucleus"/>
    <property type="evidence" value="ECO:0007669"/>
    <property type="project" value="TreeGrafter"/>
</dbReference>
<keyword evidence="4" id="KW-0509">mRNA transport</keyword>
<evidence type="ECO:0000256" key="11">
    <source>
        <dbReference type="SAM" id="MobiDB-lite"/>
    </source>
</evidence>
<feature type="compositionally biased region" description="Polar residues" evidence="11">
    <location>
        <begin position="437"/>
        <end position="453"/>
    </location>
</feature>
<evidence type="ECO:0000256" key="6">
    <source>
        <dbReference type="ARBA" id="ARBA00023010"/>
    </source>
</evidence>
<dbReference type="STRING" id="542762.A0A4S4F0U3"/>
<evidence type="ECO:0000256" key="9">
    <source>
        <dbReference type="ARBA" id="ARBA00065263"/>
    </source>
</evidence>
<evidence type="ECO:0000256" key="7">
    <source>
        <dbReference type="ARBA" id="ARBA00023132"/>
    </source>
</evidence>
<evidence type="ECO:0000313" key="14">
    <source>
        <dbReference type="Proteomes" id="UP000306102"/>
    </source>
</evidence>
<feature type="compositionally biased region" description="Pro residues" evidence="11">
    <location>
        <begin position="454"/>
        <end position="464"/>
    </location>
</feature>
<evidence type="ECO:0000256" key="5">
    <source>
        <dbReference type="ARBA" id="ARBA00022927"/>
    </source>
</evidence>
<dbReference type="PROSITE" id="PS51434">
    <property type="entry name" value="NUP_C"/>
    <property type="match status" value="1"/>
</dbReference>
<comment type="subunit">
    <text evidence="9">Part of the nuclear pore complex (NPC). The NPC has an eight-fold symmetrical structure comprising a central transport channel and two rings, the cytoplasmic and nuclear rings, to which eight filaments are attached. The cytoplasmic filaments have loose ends, while the nuclear filaments are joined in a distal ring, forming a nuclear basket. NPCs are highly dynamic in configuration and composition, and can be devided in 3 subcomplexes, the NUP62 subcomplex, the NUP107-160 subcomplex and the NUP93 subcomplex, containing approximately 30 different nucleoporin proteins.</text>
</comment>
<dbReference type="InterPro" id="IPR036903">
    <property type="entry name" value="Nup98_auto-Pept-S59_dom_sf"/>
</dbReference>
<feature type="compositionally biased region" description="Polar residues" evidence="11">
    <location>
        <begin position="465"/>
        <end position="516"/>
    </location>
</feature>
<dbReference type="InterPro" id="IPR037665">
    <property type="entry name" value="Nucleoporin_S59-like"/>
</dbReference>
<protein>
    <recommendedName>
        <fullName evidence="10">Nucleoporin autopeptidase</fullName>
    </recommendedName>
</protein>
<keyword evidence="3" id="KW-0813">Transport</keyword>
<keyword evidence="6" id="KW-0811">Translocation</keyword>
<dbReference type="Pfam" id="PF04096">
    <property type="entry name" value="Nucleoporin2"/>
    <property type="match status" value="1"/>
</dbReference>